<dbReference type="AlphaFoldDB" id="A0A926DZB8"/>
<organism evidence="2 3">
    <name type="scientific">Ligaoa zhengdingensis</name>
    <dbReference type="NCBI Taxonomy" id="2763658"/>
    <lineage>
        <taxon>Bacteria</taxon>
        <taxon>Bacillati</taxon>
        <taxon>Bacillota</taxon>
        <taxon>Clostridia</taxon>
        <taxon>Eubacteriales</taxon>
        <taxon>Oscillospiraceae</taxon>
        <taxon>Ligaoa</taxon>
    </lineage>
</organism>
<dbReference type="Gene3D" id="3.40.50.300">
    <property type="entry name" value="P-loop containing nucleotide triphosphate hydrolases"/>
    <property type="match status" value="1"/>
</dbReference>
<proteinExistence type="predicted"/>
<gene>
    <name evidence="2" type="ORF">H8711_07105</name>
</gene>
<dbReference type="SUPFAM" id="SSF52540">
    <property type="entry name" value="P-loop containing nucleoside triphosphate hydrolases"/>
    <property type="match status" value="1"/>
</dbReference>
<dbReference type="PANTHER" id="PTHR10285">
    <property type="entry name" value="URIDINE KINASE"/>
    <property type="match status" value="1"/>
</dbReference>
<sequence>MKLYRMEEANLRLNQDAEQFAAWAESVYDKQIEQTAKQITRTAKERPVILISGPSGSAKTSTALRLEQLLDNWGLETHTISMDNYFKGNAEEGTPVDEDGNLDLESPQRLDITLLNQHLYQIARCEPVEIPSFDFSAQRRIESATPLHRRPGELVILEGIHALNPDVTGKSADFSTGIYVSVRTRVMDSSGALLHPEKIRLLRRLLRDSLYRGQSFLNTITRLKSVSRGENLYIMPHKHRAQLSIDTFLPYELAVYRDELLIGLEELGRSRLAQYGVTDVLDFLRQSSAFPKEAVPPHSILREFIGEAGL</sequence>
<protein>
    <submittedName>
        <fullName evidence="2">Nucleoside kinase</fullName>
    </submittedName>
</protein>
<accession>A0A926DZB8</accession>
<dbReference type="Proteomes" id="UP000653127">
    <property type="component" value="Unassembled WGS sequence"/>
</dbReference>
<dbReference type="Pfam" id="PF00485">
    <property type="entry name" value="PRK"/>
    <property type="match status" value="1"/>
</dbReference>
<feature type="domain" description="Phosphoribulokinase/uridine kinase" evidence="1">
    <location>
        <begin position="48"/>
        <end position="246"/>
    </location>
</feature>
<name>A0A926DZB8_9FIRM</name>
<keyword evidence="3" id="KW-1185">Reference proteome</keyword>
<reference evidence="2" key="1">
    <citation type="submission" date="2020-08" db="EMBL/GenBank/DDBJ databases">
        <title>Genome public.</title>
        <authorList>
            <person name="Liu C."/>
            <person name="Sun Q."/>
        </authorList>
    </citation>
    <scope>NUCLEOTIDE SEQUENCE</scope>
    <source>
        <strain evidence="2">NSJ-31</strain>
    </source>
</reference>
<dbReference type="EMBL" id="JACRST010000008">
    <property type="protein sequence ID" value="MBC8546703.1"/>
    <property type="molecule type" value="Genomic_DNA"/>
</dbReference>
<keyword evidence="2" id="KW-0808">Transferase</keyword>
<dbReference type="InterPro" id="IPR006083">
    <property type="entry name" value="PRK/URK"/>
</dbReference>
<dbReference type="GO" id="GO:0005524">
    <property type="term" value="F:ATP binding"/>
    <property type="evidence" value="ECO:0007669"/>
    <property type="project" value="InterPro"/>
</dbReference>
<keyword evidence="2" id="KW-0418">Kinase</keyword>
<evidence type="ECO:0000259" key="1">
    <source>
        <dbReference type="Pfam" id="PF00485"/>
    </source>
</evidence>
<evidence type="ECO:0000313" key="2">
    <source>
        <dbReference type="EMBL" id="MBC8546703.1"/>
    </source>
</evidence>
<comment type="caution">
    <text evidence="2">The sequence shown here is derived from an EMBL/GenBank/DDBJ whole genome shotgun (WGS) entry which is preliminary data.</text>
</comment>
<dbReference type="InterPro" id="IPR027417">
    <property type="entry name" value="P-loop_NTPase"/>
</dbReference>
<evidence type="ECO:0000313" key="3">
    <source>
        <dbReference type="Proteomes" id="UP000653127"/>
    </source>
</evidence>
<dbReference type="RefSeq" id="WP_249282782.1">
    <property type="nucleotide sequence ID" value="NZ_JACRST010000008.1"/>
</dbReference>
<dbReference type="GO" id="GO:0016301">
    <property type="term" value="F:kinase activity"/>
    <property type="evidence" value="ECO:0007669"/>
    <property type="project" value="UniProtKB-KW"/>
</dbReference>